<protein>
    <submittedName>
        <fullName evidence="2">Protein ALP1-like</fullName>
    </submittedName>
</protein>
<organism evidence="2 3">
    <name type="scientific">Forsythia ovata</name>
    <dbReference type="NCBI Taxonomy" id="205694"/>
    <lineage>
        <taxon>Eukaryota</taxon>
        <taxon>Viridiplantae</taxon>
        <taxon>Streptophyta</taxon>
        <taxon>Embryophyta</taxon>
        <taxon>Tracheophyta</taxon>
        <taxon>Spermatophyta</taxon>
        <taxon>Magnoliopsida</taxon>
        <taxon>eudicotyledons</taxon>
        <taxon>Gunneridae</taxon>
        <taxon>Pentapetalae</taxon>
        <taxon>asterids</taxon>
        <taxon>lamiids</taxon>
        <taxon>Lamiales</taxon>
        <taxon>Oleaceae</taxon>
        <taxon>Forsythieae</taxon>
        <taxon>Forsythia</taxon>
    </lineage>
</organism>
<keyword evidence="3" id="KW-1185">Reference proteome</keyword>
<dbReference type="Pfam" id="PF26138">
    <property type="entry name" value="DUF8040"/>
    <property type="match status" value="1"/>
</dbReference>
<feature type="domain" description="DUF8040" evidence="1">
    <location>
        <begin position="67"/>
        <end position="106"/>
    </location>
</feature>
<sequence length="107" mass="12174">MASESNFVDNVSTDVLTDKGSSDDDLLFTDDFDDNSGDLLMLHCFVANKRSTIGRRPCRTSLFTGKMLKILNGHLDMCYRNFRMQKHVFINFCATLKEKVLLTDGKK</sequence>
<dbReference type="EMBL" id="JBFOLJ010000007">
    <property type="protein sequence ID" value="KAL2520503.1"/>
    <property type="molecule type" value="Genomic_DNA"/>
</dbReference>
<evidence type="ECO:0000313" key="2">
    <source>
        <dbReference type="EMBL" id="KAL2520503.1"/>
    </source>
</evidence>
<reference evidence="3" key="1">
    <citation type="submission" date="2024-07" db="EMBL/GenBank/DDBJ databases">
        <title>Two chromosome-level genome assemblies of Korean endemic species Abeliophyllum distichum and Forsythia ovata (Oleaceae).</title>
        <authorList>
            <person name="Jang H."/>
        </authorList>
    </citation>
    <scope>NUCLEOTIDE SEQUENCE [LARGE SCALE GENOMIC DNA]</scope>
</reference>
<dbReference type="InterPro" id="IPR058353">
    <property type="entry name" value="DUF8040"/>
</dbReference>
<evidence type="ECO:0000313" key="3">
    <source>
        <dbReference type="Proteomes" id="UP001604277"/>
    </source>
</evidence>
<comment type="caution">
    <text evidence="2">The sequence shown here is derived from an EMBL/GenBank/DDBJ whole genome shotgun (WGS) entry which is preliminary data.</text>
</comment>
<proteinExistence type="predicted"/>
<dbReference type="Proteomes" id="UP001604277">
    <property type="component" value="Unassembled WGS sequence"/>
</dbReference>
<accession>A0ABD1U792</accession>
<gene>
    <name evidence="2" type="ORF">Fot_24426</name>
</gene>
<evidence type="ECO:0000259" key="1">
    <source>
        <dbReference type="Pfam" id="PF26138"/>
    </source>
</evidence>
<name>A0ABD1U792_9LAMI</name>
<dbReference type="AlphaFoldDB" id="A0ABD1U792"/>